<evidence type="ECO:0000313" key="3">
    <source>
        <dbReference type="Proteomes" id="UP000186141"/>
    </source>
</evidence>
<dbReference type="GO" id="GO:0003700">
    <property type="term" value="F:DNA-binding transcription factor activity"/>
    <property type="evidence" value="ECO:0007669"/>
    <property type="project" value="TreeGrafter"/>
</dbReference>
<dbReference type="AlphaFoldDB" id="A0A1N7NTU6"/>
<evidence type="ECO:0000256" key="1">
    <source>
        <dbReference type="ARBA" id="ARBA00023125"/>
    </source>
</evidence>
<dbReference type="SUPFAM" id="SSF46785">
    <property type="entry name" value="Winged helix' DNA-binding domain"/>
    <property type="match status" value="1"/>
</dbReference>
<dbReference type="InterPro" id="IPR036388">
    <property type="entry name" value="WH-like_DNA-bd_sf"/>
</dbReference>
<keyword evidence="1" id="KW-0238">DNA-binding</keyword>
<sequence>MRLTTRTNLAMRALMYCAVNSGRLVRKHDIAEACDVSENHLAQVIHALGQKGFLTTRRGRSGGLMLGRPMEQITVGAVFREMEAEVPFAECFLPGGGACPLRACCKLKCVMTEALEAFYARLDTVTLSDLVAGNDGLQELLCAA</sequence>
<dbReference type="PANTHER" id="PTHR33221:SF4">
    <property type="entry name" value="HTH-TYPE TRANSCRIPTIONAL REPRESSOR NSRR"/>
    <property type="match status" value="1"/>
</dbReference>
<dbReference type="InterPro" id="IPR000944">
    <property type="entry name" value="Tscrpt_reg_Rrf2"/>
</dbReference>
<dbReference type="OrthoDB" id="9795923at2"/>
<dbReference type="PANTHER" id="PTHR33221">
    <property type="entry name" value="WINGED HELIX-TURN-HELIX TRANSCRIPTIONAL REGULATOR, RRF2 FAMILY"/>
    <property type="match status" value="1"/>
</dbReference>
<dbReference type="GO" id="GO:0003677">
    <property type="term" value="F:DNA binding"/>
    <property type="evidence" value="ECO:0007669"/>
    <property type="project" value="UniProtKB-KW"/>
</dbReference>
<dbReference type="GO" id="GO:0005829">
    <property type="term" value="C:cytosol"/>
    <property type="evidence" value="ECO:0007669"/>
    <property type="project" value="TreeGrafter"/>
</dbReference>
<dbReference type="Gene3D" id="1.10.10.10">
    <property type="entry name" value="Winged helix-like DNA-binding domain superfamily/Winged helix DNA-binding domain"/>
    <property type="match status" value="1"/>
</dbReference>
<organism evidence="2 3">
    <name type="scientific">Gemmobacter megaterium</name>
    <dbReference type="NCBI Taxonomy" id="1086013"/>
    <lineage>
        <taxon>Bacteria</taxon>
        <taxon>Pseudomonadati</taxon>
        <taxon>Pseudomonadota</taxon>
        <taxon>Alphaproteobacteria</taxon>
        <taxon>Rhodobacterales</taxon>
        <taxon>Paracoccaceae</taxon>
        <taxon>Gemmobacter</taxon>
    </lineage>
</organism>
<gene>
    <name evidence="2" type="ORF">SAMN05421774_104126</name>
</gene>
<dbReference type="InterPro" id="IPR036390">
    <property type="entry name" value="WH_DNA-bd_sf"/>
</dbReference>
<proteinExistence type="predicted"/>
<dbReference type="STRING" id="1086013.SAMN05421774_104126"/>
<accession>A0A1N7NTU6</accession>
<name>A0A1N7NTU6_9RHOB</name>
<keyword evidence="3" id="KW-1185">Reference proteome</keyword>
<evidence type="ECO:0000313" key="2">
    <source>
        <dbReference type="EMBL" id="SIT01720.1"/>
    </source>
</evidence>
<protein>
    <submittedName>
        <fullName evidence="2">Transcriptional regulator, BadM/Rrf2 family</fullName>
    </submittedName>
</protein>
<dbReference type="Proteomes" id="UP000186141">
    <property type="component" value="Unassembled WGS sequence"/>
</dbReference>
<dbReference type="PROSITE" id="PS51197">
    <property type="entry name" value="HTH_RRF2_2"/>
    <property type="match status" value="1"/>
</dbReference>
<dbReference type="EMBL" id="FTOT01000004">
    <property type="protein sequence ID" value="SIT01720.1"/>
    <property type="molecule type" value="Genomic_DNA"/>
</dbReference>
<dbReference type="Pfam" id="PF02082">
    <property type="entry name" value="Rrf2"/>
    <property type="match status" value="1"/>
</dbReference>
<reference evidence="2 3" key="1">
    <citation type="submission" date="2017-01" db="EMBL/GenBank/DDBJ databases">
        <authorList>
            <person name="Mah S.A."/>
            <person name="Swanson W.J."/>
            <person name="Moy G.W."/>
            <person name="Vacquier V.D."/>
        </authorList>
    </citation>
    <scope>NUCLEOTIDE SEQUENCE [LARGE SCALE GENOMIC DNA]</scope>
    <source>
        <strain evidence="2 3">DSM 26375</strain>
    </source>
</reference>
<dbReference type="NCBIfam" id="TIGR00738">
    <property type="entry name" value="rrf2_super"/>
    <property type="match status" value="1"/>
</dbReference>
<dbReference type="RefSeq" id="WP_076531337.1">
    <property type="nucleotide sequence ID" value="NZ_BMEH01000004.1"/>
</dbReference>